<evidence type="ECO:0000313" key="3">
    <source>
        <dbReference type="Proteomes" id="UP000757461"/>
    </source>
</evidence>
<feature type="transmembrane region" description="Helical" evidence="1">
    <location>
        <begin position="7"/>
        <end position="25"/>
    </location>
</feature>
<name>A0A930I0M7_9BACT</name>
<keyword evidence="1" id="KW-0472">Membrane</keyword>
<feature type="transmembrane region" description="Helical" evidence="1">
    <location>
        <begin position="55"/>
        <end position="75"/>
    </location>
</feature>
<accession>A0A930I0M7</accession>
<dbReference type="InterPro" id="IPR014509">
    <property type="entry name" value="YjdF-like"/>
</dbReference>
<feature type="transmembrane region" description="Helical" evidence="1">
    <location>
        <begin position="131"/>
        <end position="151"/>
    </location>
</feature>
<gene>
    <name evidence="2" type="ORF">HXN33_09390</name>
</gene>
<evidence type="ECO:0000256" key="1">
    <source>
        <dbReference type="SAM" id="Phobius"/>
    </source>
</evidence>
<feature type="transmembrane region" description="Helical" evidence="1">
    <location>
        <begin position="105"/>
        <end position="122"/>
    </location>
</feature>
<dbReference type="AlphaFoldDB" id="A0A930I0M7"/>
<proteinExistence type="predicted"/>
<evidence type="ECO:0000313" key="2">
    <source>
        <dbReference type="EMBL" id="MBF1415778.1"/>
    </source>
</evidence>
<keyword evidence="1" id="KW-1133">Transmembrane helix</keyword>
<dbReference type="Proteomes" id="UP000757461">
    <property type="component" value="Unassembled WGS sequence"/>
</dbReference>
<organism evidence="2 3">
    <name type="scientific">Prevotella histicola</name>
    <dbReference type="NCBI Taxonomy" id="470565"/>
    <lineage>
        <taxon>Bacteria</taxon>
        <taxon>Pseudomonadati</taxon>
        <taxon>Bacteroidota</taxon>
        <taxon>Bacteroidia</taxon>
        <taxon>Bacteroidales</taxon>
        <taxon>Prevotellaceae</taxon>
        <taxon>Prevotella</taxon>
    </lineage>
</organism>
<feature type="transmembrane region" description="Helical" evidence="1">
    <location>
        <begin position="31"/>
        <end position="48"/>
    </location>
</feature>
<keyword evidence="1" id="KW-0812">Transmembrane</keyword>
<sequence length="205" mass="23879">MDKIRLTLVLLVVAITIITCIHPIYPNEQVLQHIGTVLLLIPLIVDVFRKRLPMSAFIGITCFTILHVIGARYIYSYVPYKEWAVSLGIIDAHFFHDPRNHYDRLVHFSFGVFLFPYFVYICRKWVKQPSFVAIFMAWLMIQTGSMIYELFEWLLTIVMTPDAADNYNGQQGDMWDAQKDMALALVGSTGMFIVYMLRCFITHKR</sequence>
<comment type="caution">
    <text evidence="2">The sequence shown here is derived from an EMBL/GenBank/DDBJ whole genome shotgun (WGS) entry which is preliminary data.</text>
</comment>
<reference evidence="2" key="1">
    <citation type="submission" date="2020-04" db="EMBL/GenBank/DDBJ databases">
        <title>Deep metagenomics examines the oral microbiome during advanced dental caries in children, revealing novel taxa and co-occurrences with host molecules.</title>
        <authorList>
            <person name="Baker J.L."/>
            <person name="Morton J.T."/>
            <person name="Dinis M."/>
            <person name="Alvarez R."/>
            <person name="Tran N.C."/>
            <person name="Knight R."/>
            <person name="Edlund A."/>
        </authorList>
    </citation>
    <scope>NUCLEOTIDE SEQUENCE</scope>
    <source>
        <strain evidence="2">JCVI_25_bin.9</strain>
    </source>
</reference>
<protein>
    <submittedName>
        <fullName evidence="2">DUF2238 domain-containing protein</fullName>
    </submittedName>
</protein>
<dbReference type="Pfam" id="PF09997">
    <property type="entry name" value="DUF2238"/>
    <property type="match status" value="1"/>
</dbReference>
<feature type="transmembrane region" description="Helical" evidence="1">
    <location>
        <begin position="181"/>
        <end position="201"/>
    </location>
</feature>
<dbReference type="EMBL" id="JABZSQ010000219">
    <property type="protein sequence ID" value="MBF1415778.1"/>
    <property type="molecule type" value="Genomic_DNA"/>
</dbReference>